<reference evidence="1 2" key="1">
    <citation type="submission" date="2018-10" db="EMBL/GenBank/DDBJ databases">
        <title>Transmission dynamics of multidrug resistant bacteria on intensive care unit surfaces.</title>
        <authorList>
            <person name="D'Souza A.W."/>
            <person name="Potter R.F."/>
            <person name="Wallace M."/>
            <person name="Shupe A."/>
            <person name="Patel S."/>
            <person name="Sun S."/>
            <person name="Gul D."/>
            <person name="Kwon J.H."/>
            <person name="Andleeb S."/>
            <person name="Burnham C.-A.D."/>
            <person name="Dantas G."/>
        </authorList>
    </citation>
    <scope>NUCLEOTIDE SEQUENCE [LARGE SCALE GENOMIC DNA]</scope>
    <source>
        <strain evidence="1 2">WF_348</strain>
    </source>
</reference>
<comment type="caution">
    <text evidence="1">The sequence shown here is derived from an EMBL/GenBank/DDBJ whole genome shotgun (WGS) entry which is preliminary data.</text>
</comment>
<evidence type="ECO:0000313" key="2">
    <source>
        <dbReference type="Proteomes" id="UP000267844"/>
    </source>
</evidence>
<evidence type="ECO:0000313" key="1">
    <source>
        <dbReference type="EMBL" id="RRT92871.1"/>
    </source>
</evidence>
<dbReference type="EMBL" id="RHPO01000006">
    <property type="protein sequence ID" value="RRT92871.1"/>
    <property type="molecule type" value="Genomic_DNA"/>
</dbReference>
<name>A0A427BQP3_9FLAO</name>
<dbReference type="AlphaFoldDB" id="A0A427BQP3"/>
<proteinExistence type="predicted"/>
<dbReference type="Proteomes" id="UP000267844">
    <property type="component" value="Unassembled WGS sequence"/>
</dbReference>
<accession>A0A427BQP3</accession>
<gene>
    <name evidence="1" type="ORF">EGI89_04725</name>
</gene>
<protein>
    <submittedName>
        <fullName evidence="1">Uncharacterized protein</fullName>
    </submittedName>
</protein>
<sequence>MEYDTIEYIRIHKSKFLNENKSAIKNYDNLPAKFSLYKYKNPENKNSYKFQNEYKISEKLKDNWYLLERIE</sequence>
<organism evidence="1 2">
    <name type="scientific">Empedobacter falsenii</name>
    <dbReference type="NCBI Taxonomy" id="343874"/>
    <lineage>
        <taxon>Bacteria</taxon>
        <taxon>Pseudomonadati</taxon>
        <taxon>Bacteroidota</taxon>
        <taxon>Flavobacteriia</taxon>
        <taxon>Flavobacteriales</taxon>
        <taxon>Weeksellaceae</taxon>
        <taxon>Empedobacter</taxon>
    </lineage>
</organism>